<reference evidence="1 2" key="1">
    <citation type="journal article" date="2010" name="PLoS ONE">
        <title>The complete genome of Propionibacterium freudenreichii CIRM-BIA1, a hardy actinobacterium with food and probiotic applications.</title>
        <authorList>
            <person name="Falentin H."/>
            <person name="Deutsch S.M."/>
            <person name="Jan G."/>
            <person name="Loux V."/>
            <person name="Thierry A."/>
            <person name="Parayre S."/>
            <person name="Maillard M.B."/>
            <person name="Dherbecourt J."/>
            <person name="Cousin F.J."/>
            <person name="Jardin J."/>
            <person name="Siguier P."/>
            <person name="Couloux A."/>
            <person name="Barbe V."/>
            <person name="Vacherie B."/>
            <person name="Wincker P."/>
            <person name="Gibrat J.F."/>
            <person name="Gaillardin C."/>
            <person name="Lortal S."/>
        </authorList>
    </citation>
    <scope>NUCLEOTIDE SEQUENCE [LARGE SCALE GENOMIC DNA]</scope>
    <source>
        <strain evidence="2">ATCC 9614 / DSM 4902 / CIP 103027 / NCIMB 8099 / CIRM-BIA1</strain>
    </source>
</reference>
<dbReference type="EMBL" id="FN806773">
    <property type="protein sequence ID" value="CBL55918.1"/>
    <property type="molecule type" value="Genomic_DNA"/>
</dbReference>
<evidence type="ECO:0000313" key="1">
    <source>
        <dbReference type="EMBL" id="CBL55918.1"/>
    </source>
</evidence>
<organism evidence="1 2">
    <name type="scientific">Propionibacterium freudenreichii subsp. shermanii (strain ATCC 9614 / DSM 4902 / CIP 103027 / NCIMB 8099 / CIRM-BIA1)</name>
    <dbReference type="NCBI Taxonomy" id="754252"/>
    <lineage>
        <taxon>Bacteria</taxon>
        <taxon>Bacillati</taxon>
        <taxon>Actinomycetota</taxon>
        <taxon>Actinomycetes</taxon>
        <taxon>Propionibacteriales</taxon>
        <taxon>Propionibacteriaceae</taxon>
        <taxon>Propionibacterium</taxon>
    </lineage>
</organism>
<dbReference type="Proteomes" id="UP000000936">
    <property type="component" value="Chromosome"/>
</dbReference>
<dbReference type="HOGENOM" id="CLU_1033897_0_0_11"/>
<evidence type="ECO:0000313" key="2">
    <source>
        <dbReference type="Proteomes" id="UP000000936"/>
    </source>
</evidence>
<sequence>MQPWQPPPDAQDAWMAIEKSLLMLTGSQVPQPRPGSELDRLDKEMPDAAVVGLTNSLQQAVRTAQECARSMGDALFGEQPRGPGPAVLILARSLLLASGRVIYALGAEDDEVRLAHCLQVISQESGSLLQGMEEAHEFTQLHSLRPSDEFLAEVKSANKTVQKLSRIRGERAMLREMAQAISEAAGPAGLPAEFAPTVREAALWVFHCYSGMAHGYAWSFEVGAGDPSVDLWIVGTLGAFAVRLMTEMCRAPEELGPDDLGPDDVPLDA</sequence>
<keyword evidence="2" id="KW-1185">Reference proteome</keyword>
<dbReference type="KEGG" id="pfr:PFREUD_03850"/>
<proteinExistence type="predicted"/>
<dbReference type="RefSeq" id="WP_013160312.1">
    <property type="nucleotide sequence ID" value="NC_014215.1"/>
</dbReference>
<accession>D7GIJ6</accession>
<dbReference type="AlphaFoldDB" id="D7GIJ6"/>
<protein>
    <submittedName>
        <fullName evidence="1">Uncharacterized protein</fullName>
    </submittedName>
</protein>
<name>D7GIJ6_PROFC</name>
<gene>
    <name evidence="1" type="ordered locus">PFREUD_03850</name>
</gene>